<reference evidence="1 2" key="1">
    <citation type="submission" date="2023-01" db="EMBL/GenBank/DDBJ databases">
        <title>Novel diversity within Roseofilum (Cyanobacteria; Desertifilaceae) from marine benthic mats with descriptions of four novel species.</title>
        <authorList>
            <person name="Wang Y."/>
            <person name="Berthold D.E."/>
            <person name="Hu J."/>
            <person name="Lefler F.W."/>
            <person name="Laughinghouse H.D. IV."/>
        </authorList>
    </citation>
    <scope>NUCLEOTIDE SEQUENCE [LARGE SCALE GENOMIC DNA]</scope>
    <source>
        <strain evidence="1 2">BLCC-M114</strain>
    </source>
</reference>
<proteinExistence type="predicted"/>
<evidence type="ECO:0000313" key="2">
    <source>
        <dbReference type="Proteomes" id="UP001235849"/>
    </source>
</evidence>
<accession>A0ABT7B3C4</accession>
<comment type="caution">
    <text evidence="1">The sequence shown here is derived from an EMBL/GenBank/DDBJ whole genome shotgun (WGS) entry which is preliminary data.</text>
</comment>
<organism evidence="1 2">
    <name type="scientific">Roseofilum capinflatum BLCC-M114</name>
    <dbReference type="NCBI Taxonomy" id="3022440"/>
    <lineage>
        <taxon>Bacteria</taxon>
        <taxon>Bacillati</taxon>
        <taxon>Cyanobacteriota</taxon>
        <taxon>Cyanophyceae</taxon>
        <taxon>Desertifilales</taxon>
        <taxon>Desertifilaceae</taxon>
        <taxon>Roseofilum</taxon>
        <taxon>Roseofilum capinflatum</taxon>
    </lineage>
</organism>
<keyword evidence="2" id="KW-1185">Reference proteome</keyword>
<evidence type="ECO:0000313" key="1">
    <source>
        <dbReference type="EMBL" id="MDJ1172793.1"/>
    </source>
</evidence>
<gene>
    <name evidence="1" type="ORF">PMG25_01660</name>
</gene>
<protein>
    <submittedName>
        <fullName evidence="1">Uncharacterized protein</fullName>
    </submittedName>
</protein>
<dbReference type="RefSeq" id="WP_283765172.1">
    <property type="nucleotide sequence ID" value="NZ_JAQOSO010000004.1"/>
</dbReference>
<dbReference type="EMBL" id="JAQOSO010000004">
    <property type="protein sequence ID" value="MDJ1172793.1"/>
    <property type="molecule type" value="Genomic_DNA"/>
</dbReference>
<dbReference type="Proteomes" id="UP001235849">
    <property type="component" value="Unassembled WGS sequence"/>
</dbReference>
<name>A0ABT7B3C4_9CYAN</name>
<sequence>MLPHEYTGKEFHPEIHQPHYHPPHTFDHNFNGGGDDDSWLQDLFEGVLSWFM</sequence>